<dbReference type="Pfam" id="PF05593">
    <property type="entry name" value="RHS_repeat"/>
    <property type="match status" value="2"/>
</dbReference>
<keyword evidence="2" id="KW-1185">Reference proteome</keyword>
<dbReference type="InterPro" id="IPR006530">
    <property type="entry name" value="YD"/>
</dbReference>
<accession>A0ABN8X224</accession>
<organism evidence="1 2">
    <name type="scientific">Methylocaldum szegediense</name>
    <dbReference type="NCBI Taxonomy" id="73780"/>
    <lineage>
        <taxon>Bacteria</taxon>
        <taxon>Pseudomonadati</taxon>
        <taxon>Pseudomonadota</taxon>
        <taxon>Gammaproteobacteria</taxon>
        <taxon>Methylococcales</taxon>
        <taxon>Methylococcaceae</taxon>
        <taxon>Methylocaldum</taxon>
    </lineage>
</organism>
<sequence>MGDVQKIRAGYRTATGSESLTDQATCAYDDFGRVIEATDANGRTTRWTYDAYGNPIRRAASNGHVVEWEYDHTRNGLLVRRTAKLSDTDPAPHITRYTYNALGQVLSTKTPEVTYEYTYDTAHRLATVTGSRGPKALTYRYSSGGLLDSLEDSEGHRRDYLYDAVGRLSAVRAPSGEQVNFVFDGGGQLLETTMSNGYSTLYRYTPKGYLGELVNRAAGGTEVSRHTYQYDPLGRRTGHLEAVAGAVTDYTYQYDTLDWLREVRTNAGATLFEAFAYDVYVNRRERITRDGSVQRHVYDAAQQFRETRDGSDTGAILASYTYDLGGNLIQRSGGAMLNLTYDALERRVAASGTGLAPETYAYDHQDRRIETNVDGTLRRSVYAGLEI</sequence>
<gene>
    <name evidence="1" type="ORF">MSZNOR_0999</name>
</gene>
<dbReference type="Gene3D" id="2.180.10.10">
    <property type="entry name" value="RHS repeat-associated core"/>
    <property type="match status" value="1"/>
</dbReference>
<evidence type="ECO:0008006" key="3">
    <source>
        <dbReference type="Google" id="ProtNLM"/>
    </source>
</evidence>
<evidence type="ECO:0000313" key="2">
    <source>
        <dbReference type="Proteomes" id="UP001162030"/>
    </source>
</evidence>
<reference evidence="1 2" key="1">
    <citation type="submission" date="2023-03" db="EMBL/GenBank/DDBJ databases">
        <authorList>
            <person name="Pearce D."/>
        </authorList>
    </citation>
    <scope>NUCLEOTIDE SEQUENCE [LARGE SCALE GENOMIC DNA]</scope>
    <source>
        <strain evidence="1">Msz</strain>
    </source>
</reference>
<evidence type="ECO:0000313" key="1">
    <source>
        <dbReference type="EMBL" id="CAI8769249.1"/>
    </source>
</evidence>
<name>A0ABN8X224_9GAMM</name>
<dbReference type="NCBIfam" id="TIGR01643">
    <property type="entry name" value="YD_repeat_2x"/>
    <property type="match status" value="3"/>
</dbReference>
<proteinExistence type="predicted"/>
<dbReference type="PANTHER" id="PTHR32305">
    <property type="match status" value="1"/>
</dbReference>
<protein>
    <recommendedName>
        <fullName evidence="3">RHS repeat protein</fullName>
    </recommendedName>
</protein>
<dbReference type="PANTHER" id="PTHR32305:SF15">
    <property type="entry name" value="PROTEIN RHSA-RELATED"/>
    <property type="match status" value="1"/>
</dbReference>
<dbReference type="InterPro" id="IPR050708">
    <property type="entry name" value="T6SS_VgrG/RHS"/>
</dbReference>
<dbReference type="RefSeq" id="WP_026612060.1">
    <property type="nucleotide sequence ID" value="NZ_OX458333.1"/>
</dbReference>
<dbReference type="EMBL" id="OX458333">
    <property type="protein sequence ID" value="CAI8769249.1"/>
    <property type="molecule type" value="Genomic_DNA"/>
</dbReference>
<dbReference type="InterPro" id="IPR031325">
    <property type="entry name" value="RHS_repeat"/>
</dbReference>
<dbReference type="Proteomes" id="UP001162030">
    <property type="component" value="Chromosome"/>
</dbReference>